<dbReference type="SUPFAM" id="SSF51556">
    <property type="entry name" value="Metallo-dependent hydrolases"/>
    <property type="match status" value="1"/>
</dbReference>
<dbReference type="PANTHER" id="PTHR21240">
    <property type="entry name" value="2-AMINO-3-CARBOXYLMUCONATE-6-SEMIALDEHYDE DECARBOXYLASE"/>
    <property type="match status" value="1"/>
</dbReference>
<accession>A0A4R5NQF9</accession>
<evidence type="ECO:0000256" key="4">
    <source>
        <dbReference type="ARBA" id="ARBA00036832"/>
    </source>
</evidence>
<organism evidence="7 8">
    <name type="scientific">Secundilactobacillus malefermentans</name>
    <dbReference type="NCBI Taxonomy" id="176292"/>
    <lineage>
        <taxon>Bacteria</taxon>
        <taxon>Bacillati</taxon>
        <taxon>Bacillota</taxon>
        <taxon>Bacilli</taxon>
        <taxon>Lactobacillales</taxon>
        <taxon>Lactobacillaceae</taxon>
        <taxon>Secundilactobacillus</taxon>
    </lineage>
</organism>
<dbReference type="GO" id="GO:0019748">
    <property type="term" value="P:secondary metabolic process"/>
    <property type="evidence" value="ECO:0007669"/>
    <property type="project" value="TreeGrafter"/>
</dbReference>
<dbReference type="GO" id="GO:0016787">
    <property type="term" value="F:hydrolase activity"/>
    <property type="evidence" value="ECO:0007669"/>
    <property type="project" value="InterPro"/>
</dbReference>
<comment type="caution">
    <text evidence="7">The sequence shown here is derived from an EMBL/GenBank/DDBJ whole genome shotgun (WGS) entry which is preliminary data.</text>
</comment>
<sequence>MTHSKIDLHAHYLSPGYKKFLKEQFNDMGDGVKTPDYSIDTTLEIMAQTNIDYSVISISSPHINTGEKGSTIELAEEVNEYAATQHQNYADKIGFFASLPLPYVDESLKAIDKALDQQDAAGFTLPTNSRGTYLGDPKLDPIMQKLNERHALVALHPNAPGTIDQTVTSQIPAPIMEFFFDTTRTVLNMLQNGIFKRYPNIKFIIPHAGAVLPIIAGRVKLAQSLNPNLTDDQVDINSVLSQQYFDVAGAVLPQQLPALLELIDPDRLVYASDTPYTPTPAVKILSNQLEETGLLSDAMKDKIFKTNAQKLLNLK</sequence>
<dbReference type="Gene3D" id="3.20.20.140">
    <property type="entry name" value="Metal-dependent hydrolases"/>
    <property type="match status" value="1"/>
</dbReference>
<dbReference type="GO" id="GO:0005829">
    <property type="term" value="C:cytosol"/>
    <property type="evidence" value="ECO:0007669"/>
    <property type="project" value="TreeGrafter"/>
</dbReference>
<name>A0A4R5NQF9_9LACO</name>
<dbReference type="InterPro" id="IPR006680">
    <property type="entry name" value="Amidohydro-rel"/>
</dbReference>
<keyword evidence="8" id="KW-1185">Reference proteome</keyword>
<dbReference type="InterPro" id="IPR032465">
    <property type="entry name" value="ACMSD"/>
</dbReference>
<evidence type="ECO:0000313" key="7">
    <source>
        <dbReference type="EMBL" id="TDG78968.1"/>
    </source>
</evidence>
<dbReference type="EC" id="4.1.1.52" evidence="5"/>
<dbReference type="Proteomes" id="UP000294854">
    <property type="component" value="Unassembled WGS sequence"/>
</dbReference>
<dbReference type="InterPro" id="IPR032466">
    <property type="entry name" value="Metal_Hydrolase"/>
</dbReference>
<evidence type="ECO:0000256" key="1">
    <source>
        <dbReference type="ARBA" id="ARBA00022723"/>
    </source>
</evidence>
<dbReference type="Pfam" id="PF04909">
    <property type="entry name" value="Amidohydro_2"/>
    <property type="match status" value="1"/>
</dbReference>
<protein>
    <recommendedName>
        <fullName evidence="5">6-methylsalicylate decarboxylase</fullName>
        <ecNumber evidence="5">4.1.1.52</ecNumber>
    </recommendedName>
</protein>
<keyword evidence="3" id="KW-0456">Lyase</keyword>
<evidence type="ECO:0000256" key="5">
    <source>
        <dbReference type="ARBA" id="ARBA00038889"/>
    </source>
</evidence>
<reference evidence="7 8" key="1">
    <citation type="journal article" date="2019" name="Appl. Microbiol. Biotechnol.">
        <title>Uncovering carbohydrate metabolism through a genotype-phenotype association study of 56 lactic acid bacteria genomes.</title>
        <authorList>
            <person name="Buron-Moles G."/>
            <person name="Chailyan A."/>
            <person name="Dolejs I."/>
            <person name="Forster J."/>
            <person name="Miks M.H."/>
        </authorList>
    </citation>
    <scope>NUCLEOTIDE SEQUENCE [LARGE SCALE GENOMIC DNA]</scope>
    <source>
        <strain evidence="7 8">ATCC 49373</strain>
    </source>
</reference>
<feature type="domain" description="Amidohydrolase-related" evidence="6">
    <location>
        <begin position="6"/>
        <end position="314"/>
    </location>
</feature>
<dbReference type="STRING" id="1122149.FD44_GL000299"/>
<dbReference type="OrthoDB" id="9777673at2"/>
<proteinExistence type="predicted"/>
<dbReference type="GO" id="GO:0047596">
    <property type="term" value="F:6-methylsalicylate decarboxylase activity"/>
    <property type="evidence" value="ECO:0007669"/>
    <property type="project" value="UniProtKB-EC"/>
</dbReference>
<dbReference type="GO" id="GO:0046872">
    <property type="term" value="F:metal ion binding"/>
    <property type="evidence" value="ECO:0007669"/>
    <property type="project" value="UniProtKB-KW"/>
</dbReference>
<dbReference type="AlphaFoldDB" id="A0A4R5NQF9"/>
<keyword evidence="1" id="KW-0479">Metal-binding</keyword>
<comment type="catalytic activity">
    <reaction evidence="4">
        <text>6-methylsalicylate + H(+) = 3-methylphenol + CO2</text>
        <dbReference type="Rhea" id="RHEA:23112"/>
        <dbReference type="ChEBI" id="CHEBI:15378"/>
        <dbReference type="ChEBI" id="CHEBI:16526"/>
        <dbReference type="ChEBI" id="CHEBI:17231"/>
        <dbReference type="ChEBI" id="CHEBI:36658"/>
        <dbReference type="EC" id="4.1.1.52"/>
    </reaction>
    <physiologicalReaction direction="left-to-right" evidence="4">
        <dbReference type="Rhea" id="RHEA:23113"/>
    </physiologicalReaction>
</comment>
<dbReference type="EMBL" id="PUFO01000029">
    <property type="protein sequence ID" value="TDG78968.1"/>
    <property type="molecule type" value="Genomic_DNA"/>
</dbReference>
<dbReference type="PANTHER" id="PTHR21240:SF29">
    <property type="entry name" value="AMIDOHYDROLASE-RELATED DOMAIN-CONTAINING PROTEIN"/>
    <property type="match status" value="1"/>
</dbReference>
<evidence type="ECO:0000256" key="3">
    <source>
        <dbReference type="ARBA" id="ARBA00023239"/>
    </source>
</evidence>
<keyword evidence="2" id="KW-0862">Zinc</keyword>
<dbReference type="RefSeq" id="WP_010620451.1">
    <property type="nucleotide sequence ID" value="NZ_PUFO01000029.1"/>
</dbReference>
<evidence type="ECO:0000313" key="8">
    <source>
        <dbReference type="Proteomes" id="UP000294854"/>
    </source>
</evidence>
<evidence type="ECO:0000256" key="2">
    <source>
        <dbReference type="ARBA" id="ARBA00022833"/>
    </source>
</evidence>
<evidence type="ECO:0000259" key="6">
    <source>
        <dbReference type="Pfam" id="PF04909"/>
    </source>
</evidence>
<gene>
    <name evidence="7" type="ORF">C5L31_000563</name>
</gene>